<accession>A0A089NPH2</accession>
<dbReference type="eggNOG" id="COG0500">
    <property type="taxonomic scope" value="Bacteria"/>
</dbReference>
<organism evidence="2 3">
    <name type="scientific">Methylobacterium oryzae CBMB20</name>
    <dbReference type="NCBI Taxonomy" id="693986"/>
    <lineage>
        <taxon>Bacteria</taxon>
        <taxon>Pseudomonadati</taxon>
        <taxon>Pseudomonadota</taxon>
        <taxon>Alphaproteobacteria</taxon>
        <taxon>Hyphomicrobiales</taxon>
        <taxon>Methylobacteriaceae</taxon>
        <taxon>Methylobacterium</taxon>
    </lineage>
</organism>
<gene>
    <name evidence="2" type="ORF">MOC_1547</name>
</gene>
<keyword evidence="3" id="KW-1185">Reference proteome</keyword>
<dbReference type="STRING" id="693986.MOC_1547"/>
<dbReference type="KEGG" id="mor:MOC_1547"/>
<dbReference type="SUPFAM" id="SSF53335">
    <property type="entry name" value="S-adenosyl-L-methionine-dependent methyltransferases"/>
    <property type="match status" value="1"/>
</dbReference>
<dbReference type="Proteomes" id="UP000029492">
    <property type="component" value="Chromosome"/>
</dbReference>
<name>A0A089NPH2_9HYPH</name>
<dbReference type="InterPro" id="IPR029063">
    <property type="entry name" value="SAM-dependent_MTases_sf"/>
</dbReference>
<evidence type="ECO:0000259" key="1">
    <source>
        <dbReference type="Pfam" id="PF13649"/>
    </source>
</evidence>
<dbReference type="CDD" id="cd02440">
    <property type="entry name" value="AdoMet_MTases"/>
    <property type="match status" value="1"/>
</dbReference>
<dbReference type="Gene3D" id="3.40.50.150">
    <property type="entry name" value="Vaccinia Virus protein VP39"/>
    <property type="match status" value="1"/>
</dbReference>
<proteinExistence type="predicted"/>
<dbReference type="InterPro" id="IPR041698">
    <property type="entry name" value="Methyltransf_25"/>
</dbReference>
<dbReference type="HOGENOM" id="CLU_1014931_0_0_5"/>
<sequence>MGANMSDQKSKAAVELQSFKDAELWKGGFLDCDPINPLMWSSYTTNGFVSIYHAIYWAAIKPYMPQAARVLEIGPGHGAWTRALIHGGAAKVIGLDVQAREFNGIDMWLGEDASKLDYYVVEDMTCSMVEDDSIDFFWSGGAFVHMSKYIISEYVASMHKKMRQGAHGFIQYADIDVYNNIVTNKACMIHSVISEVMGPPEGPRLKEAMSQNEHIRSRDVVPEEMRNWEDVSPGRYFFVGQRFMAECLSAAGFEVVDPFFMPSLRDPIIHFRKI</sequence>
<reference evidence="2 3" key="1">
    <citation type="journal article" date="2014" name="PLoS ONE">
        <title>Genome Information of Methylobacterium oryzae, a Plant-Probiotic Methylotroph in the Phyllosphere.</title>
        <authorList>
            <person name="Kwak M.J."/>
            <person name="Jeong H."/>
            <person name="Madhaiyan M."/>
            <person name="Lee Y."/>
            <person name="Sa T.M."/>
            <person name="Oh T.K."/>
            <person name="Kim J.F."/>
        </authorList>
    </citation>
    <scope>NUCLEOTIDE SEQUENCE [LARGE SCALE GENOMIC DNA]</scope>
    <source>
        <strain evidence="2 3">CBMB20</strain>
    </source>
</reference>
<evidence type="ECO:0000313" key="2">
    <source>
        <dbReference type="EMBL" id="AIQ89302.1"/>
    </source>
</evidence>
<protein>
    <submittedName>
        <fullName evidence="2">Protein of unassigned function</fullName>
    </submittedName>
</protein>
<dbReference type="Pfam" id="PF13649">
    <property type="entry name" value="Methyltransf_25"/>
    <property type="match status" value="1"/>
</dbReference>
<evidence type="ECO:0000313" key="3">
    <source>
        <dbReference type="Proteomes" id="UP000029492"/>
    </source>
</evidence>
<dbReference type="EMBL" id="CP003811">
    <property type="protein sequence ID" value="AIQ89302.1"/>
    <property type="molecule type" value="Genomic_DNA"/>
</dbReference>
<feature type="domain" description="Methyltransferase" evidence="1">
    <location>
        <begin position="70"/>
        <end position="165"/>
    </location>
</feature>
<dbReference type="AlphaFoldDB" id="A0A089NPH2"/>